<keyword evidence="3" id="KW-1185">Reference proteome</keyword>
<sequence length="102" mass="11766">MKRKAECEEVLRPEEQIRNGGNRNMGQLRRIRDAQGVAVFMNGPDTRRTQNIWCGTRSICTAHECHSDRDKTKRYKQRSENTDAQEGPEVPVTSFGKSRVYP</sequence>
<name>A0A8J4WW92_CLAMG</name>
<accession>A0A8J4WW92</accession>
<comment type="caution">
    <text evidence="2">The sequence shown here is derived from an EMBL/GenBank/DDBJ whole genome shotgun (WGS) entry which is preliminary data.</text>
</comment>
<proteinExistence type="predicted"/>
<dbReference type="AlphaFoldDB" id="A0A8J4WW92"/>
<dbReference type="EMBL" id="QNUK01000425">
    <property type="protein sequence ID" value="KAF5893582.1"/>
    <property type="molecule type" value="Genomic_DNA"/>
</dbReference>
<evidence type="ECO:0000313" key="2">
    <source>
        <dbReference type="EMBL" id="KAF5893582.1"/>
    </source>
</evidence>
<feature type="region of interest" description="Disordered" evidence="1">
    <location>
        <begin position="65"/>
        <end position="102"/>
    </location>
</feature>
<evidence type="ECO:0000256" key="1">
    <source>
        <dbReference type="SAM" id="MobiDB-lite"/>
    </source>
</evidence>
<organism evidence="2 3">
    <name type="scientific">Clarias magur</name>
    <name type="common">Asian catfish</name>
    <name type="synonym">Macropteronotus magur</name>
    <dbReference type="NCBI Taxonomy" id="1594786"/>
    <lineage>
        <taxon>Eukaryota</taxon>
        <taxon>Metazoa</taxon>
        <taxon>Chordata</taxon>
        <taxon>Craniata</taxon>
        <taxon>Vertebrata</taxon>
        <taxon>Euteleostomi</taxon>
        <taxon>Actinopterygii</taxon>
        <taxon>Neopterygii</taxon>
        <taxon>Teleostei</taxon>
        <taxon>Ostariophysi</taxon>
        <taxon>Siluriformes</taxon>
        <taxon>Clariidae</taxon>
        <taxon>Clarias</taxon>
    </lineage>
</organism>
<reference evidence="2" key="1">
    <citation type="submission" date="2020-07" db="EMBL/GenBank/DDBJ databases">
        <title>Clarias magur genome sequencing, assembly and annotation.</title>
        <authorList>
            <person name="Kushwaha B."/>
            <person name="Kumar R."/>
            <person name="Das P."/>
            <person name="Joshi C.G."/>
            <person name="Kumar D."/>
            <person name="Nagpure N.S."/>
            <person name="Pandey M."/>
            <person name="Agarwal S."/>
            <person name="Srivastava S."/>
            <person name="Singh M."/>
            <person name="Sahoo L."/>
            <person name="Jayasankar P."/>
            <person name="Meher P.K."/>
            <person name="Koringa P.G."/>
            <person name="Iquebal M.A."/>
            <person name="Das S.P."/>
            <person name="Bit A."/>
            <person name="Patnaik S."/>
            <person name="Patel N."/>
            <person name="Shah T.M."/>
            <person name="Hinsu A."/>
            <person name="Jena J.K."/>
        </authorList>
    </citation>
    <scope>NUCLEOTIDE SEQUENCE</scope>
    <source>
        <strain evidence="2">CIFAMagur01</strain>
        <tissue evidence="2">Testis</tissue>
    </source>
</reference>
<protein>
    <submittedName>
        <fullName evidence="2">Protein U4</fullName>
    </submittedName>
</protein>
<gene>
    <name evidence="2" type="ORF">DAT39_016720</name>
</gene>
<evidence type="ECO:0000313" key="3">
    <source>
        <dbReference type="Proteomes" id="UP000727407"/>
    </source>
</evidence>
<dbReference type="Proteomes" id="UP000727407">
    <property type="component" value="Unassembled WGS sequence"/>
</dbReference>
<feature type="non-terminal residue" evidence="2">
    <location>
        <position position="102"/>
    </location>
</feature>
<feature type="compositionally biased region" description="Basic and acidic residues" evidence="1">
    <location>
        <begin position="65"/>
        <end position="81"/>
    </location>
</feature>